<feature type="chain" id="PRO_5043776546" evidence="2">
    <location>
        <begin position="25"/>
        <end position="1194"/>
    </location>
</feature>
<feature type="compositionally biased region" description="Low complexity" evidence="1">
    <location>
        <begin position="579"/>
        <end position="596"/>
    </location>
</feature>
<feature type="compositionally biased region" description="Polar residues" evidence="1">
    <location>
        <begin position="597"/>
        <end position="666"/>
    </location>
</feature>
<feature type="compositionally biased region" description="Low complexity" evidence="1">
    <location>
        <begin position="1144"/>
        <end position="1158"/>
    </location>
</feature>
<reference evidence="3 4" key="1">
    <citation type="submission" date="2021-11" db="EMBL/GenBank/DDBJ databases">
        <title>Black yeast isolated from Biological Soil Crust.</title>
        <authorList>
            <person name="Kurbessoian T."/>
        </authorList>
    </citation>
    <scope>NUCLEOTIDE SEQUENCE [LARGE SCALE GENOMIC DNA]</scope>
    <source>
        <strain evidence="3 4">CCFEE 5522</strain>
    </source>
</reference>
<feature type="compositionally biased region" description="Low complexity" evidence="1">
    <location>
        <begin position="733"/>
        <end position="744"/>
    </location>
</feature>
<accession>A0AAV9J5Z5</accession>
<feature type="compositionally biased region" description="Polar residues" evidence="1">
    <location>
        <begin position="823"/>
        <end position="834"/>
    </location>
</feature>
<protein>
    <submittedName>
        <fullName evidence="3">Uncharacterized protein</fullName>
    </submittedName>
</protein>
<comment type="caution">
    <text evidence="3">The sequence shown here is derived from an EMBL/GenBank/DDBJ whole genome shotgun (WGS) entry which is preliminary data.</text>
</comment>
<dbReference type="AlphaFoldDB" id="A0AAV9J5Z5"/>
<dbReference type="Proteomes" id="UP001324427">
    <property type="component" value="Unassembled WGS sequence"/>
</dbReference>
<feature type="compositionally biased region" description="Polar residues" evidence="1">
    <location>
        <begin position="1163"/>
        <end position="1172"/>
    </location>
</feature>
<feature type="region of interest" description="Disordered" evidence="1">
    <location>
        <begin position="764"/>
        <end position="834"/>
    </location>
</feature>
<evidence type="ECO:0000313" key="4">
    <source>
        <dbReference type="Proteomes" id="UP001324427"/>
    </source>
</evidence>
<organism evidence="3 4">
    <name type="scientific">Oleoguttula mirabilis</name>
    <dbReference type="NCBI Taxonomy" id="1507867"/>
    <lineage>
        <taxon>Eukaryota</taxon>
        <taxon>Fungi</taxon>
        <taxon>Dikarya</taxon>
        <taxon>Ascomycota</taxon>
        <taxon>Pezizomycotina</taxon>
        <taxon>Dothideomycetes</taxon>
        <taxon>Dothideomycetidae</taxon>
        <taxon>Mycosphaerellales</taxon>
        <taxon>Teratosphaeriaceae</taxon>
        <taxon>Oleoguttula</taxon>
    </lineage>
</organism>
<evidence type="ECO:0000256" key="2">
    <source>
        <dbReference type="SAM" id="SignalP"/>
    </source>
</evidence>
<feature type="compositionally biased region" description="Low complexity" evidence="1">
    <location>
        <begin position="779"/>
        <end position="807"/>
    </location>
</feature>
<keyword evidence="4" id="KW-1185">Reference proteome</keyword>
<feature type="signal peptide" evidence="2">
    <location>
        <begin position="1"/>
        <end position="24"/>
    </location>
</feature>
<feature type="compositionally biased region" description="Low complexity" evidence="1">
    <location>
        <begin position="701"/>
        <end position="713"/>
    </location>
</feature>
<gene>
    <name evidence="3" type="ORF">LTR36_009274</name>
</gene>
<name>A0AAV9J5Z5_9PEZI</name>
<evidence type="ECO:0000313" key="3">
    <source>
        <dbReference type="EMBL" id="KAK4540417.1"/>
    </source>
</evidence>
<dbReference type="EMBL" id="JAVFHQ010000068">
    <property type="protein sequence ID" value="KAK4540417.1"/>
    <property type="molecule type" value="Genomic_DNA"/>
</dbReference>
<feature type="compositionally biased region" description="Polar residues" evidence="1">
    <location>
        <begin position="680"/>
        <end position="698"/>
    </location>
</feature>
<feature type="compositionally biased region" description="Polar residues" evidence="1">
    <location>
        <begin position="714"/>
        <end position="732"/>
    </location>
</feature>
<sequence length="1194" mass="117319">MRRAPGISFGALCALALHHSPIHAQSSTGVGDYVAAGLGVSSTSQQSSSATIPPTQIIAIGVGTTNGTVFTATKLEDGEILVGNTTLYPSGVPRPTSTPAVSATASLGGGNKNASVDECFTSWEQWWSASYVALYGTSIPVSTYTTTDIYTNSAYNGTTQVYTRTLSEVDTIMDGLFAISTETLDTTYLSTYIATAGLASTSTGTYTGTSYSYATPNNTLPTPTCYLPRSVSQCQSEWDAFITTNLMPAPTPPPHCDIDAGIMNSRSVPPCAVAYQSAGDSYASYTALASSPLCTQASIGGALCSSIRDNYVHQANYVFGPEIAQEAEFFSAGYLGSFANVTATDFNTVWAWPTAATLGVPSCTLGCGRCAVTGGTVQLIYWPQATATATANNTARAANTAAPSAQALVTAETLGTTFTSPTLYISYANVYAANGCSNIGTTISNTIVAIPPDQPLSSVYGGTIPCDAHFRWTQEWTATAPFNVSDLYTTPVPYSIYSSQPWCATYLRNAGCVGTCPTTAAYKPILVVPEEILQEMEPEWSTCYGDIRGVYDPPIALQPAASVVGPAGITTSAGTVQTQSATPASGPGSSTPSQTAQGGSATNTVTAEPDSVGSTSQSIPGPSGTIQQQTSAGDDPTSNDPGTATQQDPETATVTDSGVAGTTSQNAGGVLASVLGGGADSTSASGQDPVQASTTGTSVEAADPTQAAADPTQSPADPSQSSTAPVPSQADPSGSSADTVSDSAVAGTASQNAGGILASVLGGGAGSTSASGRNTVQPSADSASAVSADATQASVDPSQSSADPSQSLAGPTQQTGADPGDPAQSTTASPPQTVATVGSQAYTVGVASAGDSSSAIVVAQGGSSVTILPGASATSIGGQRVSAAVDGGVVVGSGSAANTLTAPTAAAAAQDQSLADVVTIGSQAYSVVSQEGTSSGIVVVANGGSAATLTAGGSAATIGSQIVSAPQSGGVVVGSGSDANTLALPTAAAAQGQSSADAVTVDAQTYSVVSQYGATSGVVVVANGGSTATLIAGGSATSLGGEIISAPQSGGVVVGSGNSAATIVPAEASSGGSSSAQDIVSVGGETFAASSVSNGIILQNGVTTATLSVGGAPVTVGSQVLSEASDGAIVAQSGSLRTTILEPASSTTSHSSTAGAVSDAAKPSSTSTQTASAGRTSLPLGVLFIALMCSIVII</sequence>
<feature type="region of interest" description="Disordered" evidence="1">
    <location>
        <begin position="576"/>
        <end position="744"/>
    </location>
</feature>
<feature type="region of interest" description="Disordered" evidence="1">
    <location>
        <begin position="1143"/>
        <end position="1172"/>
    </location>
</feature>
<keyword evidence="2" id="KW-0732">Signal</keyword>
<proteinExistence type="predicted"/>
<evidence type="ECO:0000256" key="1">
    <source>
        <dbReference type="SAM" id="MobiDB-lite"/>
    </source>
</evidence>